<evidence type="ECO:0000313" key="2">
    <source>
        <dbReference type="Proteomes" id="UP000324800"/>
    </source>
</evidence>
<dbReference type="EMBL" id="SNRW01011855">
    <property type="protein sequence ID" value="KAA6374594.1"/>
    <property type="molecule type" value="Genomic_DNA"/>
</dbReference>
<accession>A0A5J4UWI7</accession>
<organism evidence="1 2">
    <name type="scientific">Streblomastix strix</name>
    <dbReference type="NCBI Taxonomy" id="222440"/>
    <lineage>
        <taxon>Eukaryota</taxon>
        <taxon>Metamonada</taxon>
        <taxon>Preaxostyla</taxon>
        <taxon>Oxymonadida</taxon>
        <taxon>Streblomastigidae</taxon>
        <taxon>Streblomastix</taxon>
    </lineage>
</organism>
<comment type="caution">
    <text evidence="1">The sequence shown here is derived from an EMBL/GenBank/DDBJ whole genome shotgun (WGS) entry which is preliminary data.</text>
</comment>
<gene>
    <name evidence="1" type="ORF">EZS28_029880</name>
</gene>
<protein>
    <submittedName>
        <fullName evidence="1">Uncharacterized protein</fullName>
    </submittedName>
</protein>
<dbReference type="AlphaFoldDB" id="A0A5J4UWI7"/>
<proteinExistence type="predicted"/>
<name>A0A5J4UWI7_9EUKA</name>
<evidence type="ECO:0000313" key="1">
    <source>
        <dbReference type="EMBL" id="KAA6374594.1"/>
    </source>
</evidence>
<reference evidence="1 2" key="1">
    <citation type="submission" date="2019-03" db="EMBL/GenBank/DDBJ databases">
        <title>Single cell metagenomics reveals metabolic interactions within the superorganism composed of flagellate Streblomastix strix and complex community of Bacteroidetes bacteria on its surface.</title>
        <authorList>
            <person name="Treitli S.C."/>
            <person name="Kolisko M."/>
            <person name="Husnik F."/>
            <person name="Keeling P."/>
            <person name="Hampl V."/>
        </authorList>
    </citation>
    <scope>NUCLEOTIDE SEQUENCE [LARGE SCALE GENOMIC DNA]</scope>
    <source>
        <strain evidence="1">ST1C</strain>
    </source>
</reference>
<sequence>MDTDDTSQVGFQSRDSVDRLLFLMQFVQNNPYLDALGSSLKRYELLLYLKRNPEYLNNLIWKAKPNQGRRFDVTLIRRNAFSKSCVEVKSCIDQSALQDLSPFVPRVVVHGILCISELLLTVEELLLKINQAKLHLSGTETFSHLIAFRTEPFFPNKGLNSLATSFTSLRWEASPAITRAT</sequence>
<dbReference type="Proteomes" id="UP000324800">
    <property type="component" value="Unassembled WGS sequence"/>
</dbReference>